<organism evidence="1 2">
    <name type="scientific">Mariniflexile aquimaris</name>
    <dbReference type="NCBI Taxonomy" id="881009"/>
    <lineage>
        <taxon>Bacteria</taxon>
        <taxon>Pseudomonadati</taxon>
        <taxon>Bacteroidota</taxon>
        <taxon>Flavobacteriia</taxon>
        <taxon>Flavobacteriales</taxon>
        <taxon>Flavobacteriaceae</taxon>
        <taxon>Mariniflexile</taxon>
    </lineage>
</organism>
<dbReference type="EMBL" id="JBHTIB010000002">
    <property type="protein sequence ID" value="MFD0834252.1"/>
    <property type="molecule type" value="Genomic_DNA"/>
</dbReference>
<comment type="caution">
    <text evidence="1">The sequence shown here is derived from an EMBL/GenBank/DDBJ whole genome shotgun (WGS) entry which is preliminary data.</text>
</comment>
<dbReference type="InterPro" id="IPR018641">
    <property type="entry name" value="Trfase_1_rSAM/seldom-assoc"/>
</dbReference>
<dbReference type="PANTHER" id="PTHR36529:SF1">
    <property type="entry name" value="GLYCOSYLTRANSFERASE"/>
    <property type="match status" value="1"/>
</dbReference>
<dbReference type="Proteomes" id="UP001597011">
    <property type="component" value="Unassembled WGS sequence"/>
</dbReference>
<dbReference type="Pfam" id="PF09837">
    <property type="entry name" value="DUF2064"/>
    <property type="match status" value="1"/>
</dbReference>
<dbReference type="Gene3D" id="3.90.550.10">
    <property type="entry name" value="Spore Coat Polysaccharide Biosynthesis Protein SpsA, Chain A"/>
    <property type="match status" value="1"/>
</dbReference>
<name>A0ABW3BP59_9FLAO</name>
<evidence type="ECO:0000313" key="2">
    <source>
        <dbReference type="Proteomes" id="UP001597011"/>
    </source>
</evidence>
<accession>A0ABW3BP59</accession>
<dbReference type="NCBIfam" id="TIGR04282">
    <property type="entry name" value="glyco_like_cofC"/>
    <property type="match status" value="1"/>
</dbReference>
<keyword evidence="2" id="KW-1185">Reference proteome</keyword>
<evidence type="ECO:0000313" key="1">
    <source>
        <dbReference type="EMBL" id="MFD0834252.1"/>
    </source>
</evidence>
<dbReference type="RefSeq" id="WP_379938429.1">
    <property type="nucleotide sequence ID" value="NZ_JBHTIB010000002.1"/>
</dbReference>
<reference evidence="2" key="1">
    <citation type="journal article" date="2019" name="Int. J. Syst. Evol. Microbiol.">
        <title>The Global Catalogue of Microorganisms (GCM) 10K type strain sequencing project: providing services to taxonomists for standard genome sequencing and annotation.</title>
        <authorList>
            <consortium name="The Broad Institute Genomics Platform"/>
            <consortium name="The Broad Institute Genome Sequencing Center for Infectious Disease"/>
            <person name="Wu L."/>
            <person name="Ma J."/>
        </authorList>
    </citation>
    <scope>NUCLEOTIDE SEQUENCE [LARGE SCALE GENOMIC DNA]</scope>
    <source>
        <strain evidence="2">CCUG 60529</strain>
    </source>
</reference>
<dbReference type="SUPFAM" id="SSF53448">
    <property type="entry name" value="Nucleotide-diphospho-sugar transferases"/>
    <property type="match status" value="1"/>
</dbReference>
<dbReference type="InterPro" id="IPR029044">
    <property type="entry name" value="Nucleotide-diphossugar_trans"/>
</dbReference>
<protein>
    <submittedName>
        <fullName evidence="1">TIGR04282 family arsenosugar biosynthesis glycosyltransferase</fullName>
    </submittedName>
</protein>
<gene>
    <name evidence="1" type="ORF">ACFQ0I_00635</name>
</gene>
<dbReference type="PANTHER" id="PTHR36529">
    <property type="entry name" value="SLL1095 PROTEIN"/>
    <property type="match status" value="1"/>
</dbReference>
<sequence length="221" mass="25296">MKPFKNNEVIINAHLQASKQAIIIFTRNPELGKCKTRLAKTIGNEAALNIYKHLLEHTAQITASVNVDKFVFYSEQIVQDDLWNATIFNKKLQQGQNLGARMEHAFLELFQQGYNKIVIVGSDLLDLNTDIINEAFYKLDNNDVVFGPAKDGGYYLLGLSKMQPCIFRNKPWSEANLLEVTLKELGLKNVSLTLLKTLNDIDKFEDIKDYPQLKKFYTKHD</sequence>
<proteinExistence type="predicted"/>